<dbReference type="Proteomes" id="UP000007819">
    <property type="component" value="Chromosome A2"/>
</dbReference>
<comment type="similarity">
    <text evidence="8">Belongs to the insect chemoreceptor superfamily. Gustatory receptor (GR) family.</text>
</comment>
<keyword evidence="7 8" id="KW-0807">Transducer</keyword>
<dbReference type="GO" id="GO:0050909">
    <property type="term" value="P:sensory perception of taste"/>
    <property type="evidence" value="ECO:0007669"/>
    <property type="project" value="InterPro"/>
</dbReference>
<reference evidence="10" key="1">
    <citation type="submission" date="2010-06" db="EMBL/GenBank/DDBJ databases">
        <authorList>
            <person name="Jiang H."/>
            <person name="Abraham K."/>
            <person name="Ali S."/>
            <person name="Alsbrooks S.L."/>
            <person name="Anim B.N."/>
            <person name="Anosike U.S."/>
            <person name="Attaway T."/>
            <person name="Bandaranaike D.P."/>
            <person name="Battles P.K."/>
            <person name="Bell S.N."/>
            <person name="Bell A.V."/>
            <person name="Beltran B."/>
            <person name="Bickham C."/>
            <person name="Bustamante Y."/>
            <person name="Caleb T."/>
            <person name="Canada A."/>
            <person name="Cardenas V."/>
            <person name="Carter K."/>
            <person name="Chacko J."/>
            <person name="Chandrabose M.N."/>
            <person name="Chavez D."/>
            <person name="Chavez A."/>
            <person name="Chen L."/>
            <person name="Chu H.-S."/>
            <person name="Claassen K.J."/>
            <person name="Cockrell R."/>
            <person name="Collins M."/>
            <person name="Cooper J.A."/>
            <person name="Cree A."/>
            <person name="Curry S.M."/>
            <person name="Da Y."/>
            <person name="Dao M.D."/>
            <person name="Das B."/>
            <person name="Davila M.-L."/>
            <person name="Davy-Carroll L."/>
            <person name="Denson S."/>
            <person name="Dinh H."/>
            <person name="Ebong V.E."/>
            <person name="Edwards J.R."/>
            <person name="Egan A."/>
            <person name="El-Daye J."/>
            <person name="Escobedo L."/>
            <person name="Fernandez S."/>
            <person name="Fernando P.R."/>
            <person name="Flagg N."/>
            <person name="Forbes L.D."/>
            <person name="Fowler R.G."/>
            <person name="Fu Q."/>
            <person name="Gabisi R.A."/>
            <person name="Ganer J."/>
            <person name="Garbino Pronczuk A."/>
            <person name="Garcia R.M."/>
            <person name="Garner T."/>
            <person name="Garrett T.E."/>
            <person name="Gonzalez D.A."/>
            <person name="Hamid H."/>
            <person name="Hawkins E.S."/>
            <person name="Hirani K."/>
            <person name="Hogues M.E."/>
            <person name="Hollins B."/>
            <person name="Hsiao C.-H."/>
            <person name="Jabil R."/>
            <person name="James M.L."/>
            <person name="Jhangiani S.N."/>
            <person name="Johnson B."/>
            <person name="Johnson Q."/>
            <person name="Joshi V."/>
            <person name="Kalu J.B."/>
            <person name="Kam C."/>
            <person name="Kashfia A."/>
            <person name="Keebler J."/>
            <person name="Kisamo H."/>
            <person name="Kovar C.L."/>
            <person name="Lago L.A."/>
            <person name="Lai C.-Y."/>
            <person name="Laidlaw J."/>
            <person name="Lara F."/>
            <person name="Le T.-K."/>
            <person name="Lee S.L."/>
            <person name="Legall F.H."/>
            <person name="Lemon S.J."/>
            <person name="Lewis L.R."/>
            <person name="Li B."/>
            <person name="Liu Y."/>
            <person name="Liu Y.-S."/>
            <person name="Lopez J."/>
            <person name="Lozado R.J."/>
            <person name="Lu J."/>
            <person name="Madu R.C."/>
            <person name="Maheshwari M."/>
            <person name="Maheshwari R."/>
            <person name="Malloy K."/>
            <person name="Martinez E."/>
            <person name="Mathew T."/>
            <person name="Mercado I.C."/>
            <person name="Mercado C."/>
            <person name="Meyer B."/>
            <person name="Montgomery K."/>
            <person name="Morgan M.B."/>
            <person name="Munidasa M."/>
            <person name="Nazareth L.V."/>
            <person name="Nelson J."/>
            <person name="Ng B.M."/>
            <person name="Nguyen N.B."/>
            <person name="Nguyen P.Q."/>
            <person name="Nguyen T."/>
            <person name="Obregon M."/>
            <person name="Okwuonu G.O."/>
            <person name="Onwere C.G."/>
            <person name="Orozco G."/>
            <person name="Parra A."/>
            <person name="Patel S."/>
            <person name="Patil S."/>
            <person name="Perez A."/>
            <person name="Perez Y."/>
            <person name="Pham C."/>
            <person name="Primus E.L."/>
            <person name="Pu L.-L."/>
            <person name="Puazo M."/>
            <person name="Qin X."/>
            <person name="Quiroz J.B."/>
            <person name="Reese J."/>
            <person name="Richards S."/>
            <person name="Rives C.M."/>
            <person name="Robberts R."/>
            <person name="Ruiz S.J."/>
            <person name="Ruiz M.J."/>
            <person name="Santibanez J."/>
            <person name="Schneider B.W."/>
            <person name="Sisson I."/>
            <person name="Smith M."/>
            <person name="Sodergren E."/>
            <person name="Song X.-Z."/>
            <person name="Song B.B."/>
            <person name="Summersgill H."/>
            <person name="Thelus R."/>
            <person name="Thornton R.D."/>
            <person name="Trejos Z.Y."/>
            <person name="Usmani K."/>
            <person name="Vattathil S."/>
            <person name="Villasana D."/>
            <person name="Walker D.L."/>
            <person name="Wang S."/>
            <person name="Wang K."/>
            <person name="White C.S."/>
            <person name="Williams A.C."/>
            <person name="Williamson J."/>
            <person name="Wilson K."/>
            <person name="Woghiren I.O."/>
            <person name="Woodworth J.R."/>
            <person name="Worley K.C."/>
            <person name="Wright R.A."/>
            <person name="Wu W."/>
            <person name="Young L."/>
            <person name="Zhang L."/>
            <person name="Zhang J."/>
            <person name="Zhu Y."/>
            <person name="Muzny D.M."/>
            <person name="Weinstock G."/>
            <person name="Gibbs R.A."/>
        </authorList>
    </citation>
    <scope>NUCLEOTIDE SEQUENCE [LARGE SCALE GENOMIC DNA]</scope>
    <source>
        <strain evidence="10">LSR1</strain>
    </source>
</reference>
<dbReference type="PANTHER" id="PTHR21143:SF121">
    <property type="entry name" value="GUSTATORY AND ODORANT RECEPTOR 21A"/>
    <property type="match status" value="1"/>
</dbReference>
<dbReference type="GO" id="GO:0030425">
    <property type="term" value="C:dendrite"/>
    <property type="evidence" value="ECO:0007669"/>
    <property type="project" value="TreeGrafter"/>
</dbReference>
<comment type="subcellular location">
    <subcellularLocation>
        <location evidence="1 8">Cell membrane</location>
        <topology evidence="1 8">Multi-pass membrane protein</topology>
    </subcellularLocation>
</comment>
<dbReference type="GeneID" id="107884058"/>
<evidence type="ECO:0000256" key="4">
    <source>
        <dbReference type="ARBA" id="ARBA00022989"/>
    </source>
</evidence>
<dbReference type="RefSeq" id="XP_016660925.1">
    <property type="nucleotide sequence ID" value="XM_016805436.2"/>
</dbReference>
<evidence type="ECO:0000313" key="9">
    <source>
        <dbReference type="EnsemblMetazoa" id="XP_016660925.1"/>
    </source>
</evidence>
<evidence type="ECO:0000256" key="7">
    <source>
        <dbReference type="ARBA" id="ARBA00023224"/>
    </source>
</evidence>
<evidence type="ECO:0000256" key="6">
    <source>
        <dbReference type="ARBA" id="ARBA00023170"/>
    </source>
</evidence>
<dbReference type="GO" id="GO:0030424">
    <property type="term" value="C:axon"/>
    <property type="evidence" value="ECO:0007669"/>
    <property type="project" value="TreeGrafter"/>
</dbReference>
<evidence type="ECO:0000256" key="8">
    <source>
        <dbReference type="RuleBase" id="RU363108"/>
    </source>
</evidence>
<feature type="transmembrane region" description="Helical" evidence="8">
    <location>
        <begin position="274"/>
        <end position="293"/>
    </location>
</feature>
<dbReference type="Pfam" id="PF08395">
    <property type="entry name" value="7tm_7"/>
    <property type="match status" value="1"/>
</dbReference>
<evidence type="ECO:0000256" key="1">
    <source>
        <dbReference type="ARBA" id="ARBA00004651"/>
    </source>
</evidence>
<accession>A0A8R2H8N9</accession>
<feature type="transmembrane region" description="Helical" evidence="8">
    <location>
        <begin position="83"/>
        <end position="104"/>
    </location>
</feature>
<organism evidence="9 10">
    <name type="scientific">Acyrthosiphon pisum</name>
    <name type="common">Pea aphid</name>
    <dbReference type="NCBI Taxonomy" id="7029"/>
    <lineage>
        <taxon>Eukaryota</taxon>
        <taxon>Metazoa</taxon>
        <taxon>Ecdysozoa</taxon>
        <taxon>Arthropoda</taxon>
        <taxon>Hexapoda</taxon>
        <taxon>Insecta</taxon>
        <taxon>Pterygota</taxon>
        <taxon>Neoptera</taxon>
        <taxon>Paraneoptera</taxon>
        <taxon>Hemiptera</taxon>
        <taxon>Sternorrhyncha</taxon>
        <taxon>Aphidomorpha</taxon>
        <taxon>Aphidoidea</taxon>
        <taxon>Aphididae</taxon>
        <taxon>Macrosiphini</taxon>
        <taxon>Acyrthosiphon</taxon>
    </lineage>
</organism>
<dbReference type="PANTHER" id="PTHR21143">
    <property type="entry name" value="INVERTEBRATE GUSTATORY RECEPTOR"/>
    <property type="match status" value="1"/>
</dbReference>
<dbReference type="OrthoDB" id="6596790at2759"/>
<dbReference type="EnsemblMetazoa" id="XM_016805436.2">
    <property type="protein sequence ID" value="XP_016660925.1"/>
    <property type="gene ID" value="LOC107884058"/>
</dbReference>
<keyword evidence="3 8" id="KW-0812">Transmembrane</keyword>
<keyword evidence="5 8" id="KW-0472">Membrane</keyword>
<feature type="transmembrane region" description="Helical" evidence="8">
    <location>
        <begin position="384"/>
        <end position="405"/>
    </location>
</feature>
<dbReference type="InterPro" id="IPR013604">
    <property type="entry name" value="7TM_chemorcpt"/>
</dbReference>
<keyword evidence="2 8" id="KW-1003">Cell membrane</keyword>
<comment type="caution">
    <text evidence="8">Lacks conserved residue(s) required for the propagation of feature annotation.</text>
</comment>
<feature type="transmembrane region" description="Helical" evidence="8">
    <location>
        <begin position="131"/>
        <end position="150"/>
    </location>
</feature>
<evidence type="ECO:0000313" key="10">
    <source>
        <dbReference type="Proteomes" id="UP000007819"/>
    </source>
</evidence>
<proteinExistence type="inferred from homology"/>
<sequence length="423" mass="48534">MKLHRPLHVCAYLFGVFPAARTPGPPPRRFRVHWPGVALKAFHTALYWLVSLIVSVVTIRNLKNYQKMAKKLLATRVLDIDELFVYMMFAGIAATTACQAHMAWPSVVRATNECFFDLCQLDHVTGVWQHLSAYAVVLFVAYEFAMYFVLITYKFPFPLAKLICLFPPLSNITCVVVEQFFYLMCVSLYLRLRALHDDIETLVHKAEHPRWRCWASVATGGGGGRPVAGRMGIPAFSASDIRDLRAVHRACMELFARINRLFQLPLSLCMFDCVFRIIVYMYGIAFDVTIVIWEKKKHVNYANTAMWSGYCVIRIIRLWYLYLCEHYVTKKILPIRLSLSWLSLVLNPVTSRRLMPEIILFQHQLDTIKSKFELFGILNINMTLFYAGFGTTLAYLALLLQFFAFNQISMASISTSNATNADK</sequence>
<comment type="function">
    <text evidence="8">Gustatory receptor which mediates acceptance or avoidance behavior, depending on its substrates.</text>
</comment>
<evidence type="ECO:0000256" key="3">
    <source>
        <dbReference type="ARBA" id="ARBA00022692"/>
    </source>
</evidence>
<reference evidence="9" key="2">
    <citation type="submission" date="2022-06" db="UniProtKB">
        <authorList>
            <consortium name="EnsemblMetazoa"/>
        </authorList>
    </citation>
    <scope>IDENTIFICATION</scope>
</reference>
<keyword evidence="4 8" id="KW-1133">Transmembrane helix</keyword>
<dbReference type="AlphaFoldDB" id="A0A8R2H8N9"/>
<name>A0A8R2H8N9_ACYPI</name>
<dbReference type="GO" id="GO:0007165">
    <property type="term" value="P:signal transduction"/>
    <property type="evidence" value="ECO:0007669"/>
    <property type="project" value="UniProtKB-KW"/>
</dbReference>
<feature type="transmembrane region" description="Helical" evidence="8">
    <location>
        <begin position="45"/>
        <end position="62"/>
    </location>
</feature>
<feature type="transmembrane region" description="Helical" evidence="8">
    <location>
        <begin position="305"/>
        <end position="323"/>
    </location>
</feature>
<keyword evidence="10" id="KW-1185">Reference proteome</keyword>
<evidence type="ECO:0000256" key="2">
    <source>
        <dbReference type="ARBA" id="ARBA00022475"/>
    </source>
</evidence>
<keyword evidence="6 8" id="KW-0675">Receptor</keyword>
<protein>
    <recommendedName>
        <fullName evidence="8">Gustatory receptor</fullName>
    </recommendedName>
</protein>
<evidence type="ECO:0000256" key="5">
    <source>
        <dbReference type="ARBA" id="ARBA00023136"/>
    </source>
</evidence>
<dbReference type="GO" id="GO:0005886">
    <property type="term" value="C:plasma membrane"/>
    <property type="evidence" value="ECO:0007669"/>
    <property type="project" value="UniProtKB-SubCell"/>
</dbReference>
<dbReference type="KEGG" id="api:107884058"/>
<dbReference type="GO" id="GO:0043025">
    <property type="term" value="C:neuronal cell body"/>
    <property type="evidence" value="ECO:0007669"/>
    <property type="project" value="TreeGrafter"/>
</dbReference>